<reference evidence="10 11" key="1">
    <citation type="submission" date="2018-06" db="EMBL/GenBank/DDBJ databases">
        <title>Streptomyces reniochalinae sp. nov. and Streptomyces diacarnus sp. nov. from marine sponges.</title>
        <authorList>
            <person name="Li L."/>
        </authorList>
    </citation>
    <scope>NUCLEOTIDE SEQUENCE [LARGE SCALE GENOMIC DNA]</scope>
    <source>
        <strain evidence="10 11">LHW51701</strain>
    </source>
</reference>
<dbReference type="Gene3D" id="1.10.3720.10">
    <property type="entry name" value="MetI-like"/>
    <property type="match status" value="1"/>
</dbReference>
<evidence type="ECO:0000313" key="10">
    <source>
        <dbReference type="EMBL" id="RCG19004.1"/>
    </source>
</evidence>
<feature type="transmembrane region" description="Helical" evidence="7">
    <location>
        <begin position="392"/>
        <end position="413"/>
    </location>
</feature>
<dbReference type="PANTHER" id="PTHR43386:SF1">
    <property type="entry name" value="D,D-DIPEPTIDE TRANSPORT SYSTEM PERMEASE PROTEIN DDPC-RELATED"/>
    <property type="match status" value="1"/>
</dbReference>
<keyword evidence="5 7" id="KW-1133">Transmembrane helix</keyword>
<dbReference type="EMBL" id="QOIN01000049">
    <property type="protein sequence ID" value="RCG19004.1"/>
    <property type="molecule type" value="Genomic_DNA"/>
</dbReference>
<evidence type="ECO:0000256" key="7">
    <source>
        <dbReference type="RuleBase" id="RU363032"/>
    </source>
</evidence>
<evidence type="ECO:0000256" key="4">
    <source>
        <dbReference type="ARBA" id="ARBA00022692"/>
    </source>
</evidence>
<feature type="transmembrane region" description="Helical" evidence="7">
    <location>
        <begin position="280"/>
        <end position="299"/>
    </location>
</feature>
<evidence type="ECO:0000256" key="8">
    <source>
        <dbReference type="SAM" id="MobiDB-lite"/>
    </source>
</evidence>
<comment type="caution">
    <text evidence="10">The sequence shown here is derived from an EMBL/GenBank/DDBJ whole genome shotgun (WGS) entry which is preliminary data.</text>
</comment>
<keyword evidence="2 7" id="KW-0813">Transport</keyword>
<feature type="transmembrane region" description="Helical" evidence="7">
    <location>
        <begin position="425"/>
        <end position="456"/>
    </location>
</feature>
<evidence type="ECO:0000256" key="1">
    <source>
        <dbReference type="ARBA" id="ARBA00004651"/>
    </source>
</evidence>
<keyword evidence="3" id="KW-1003">Cell membrane</keyword>
<dbReference type="InterPro" id="IPR000515">
    <property type="entry name" value="MetI-like"/>
</dbReference>
<keyword evidence="4 7" id="KW-0812">Transmembrane</keyword>
<feature type="transmembrane region" description="Helical" evidence="7">
    <location>
        <begin position="238"/>
        <end position="260"/>
    </location>
</feature>
<keyword evidence="6 7" id="KW-0472">Membrane</keyword>
<dbReference type="Pfam" id="PF00528">
    <property type="entry name" value="BPD_transp_1"/>
    <property type="match status" value="2"/>
</dbReference>
<feature type="transmembrane region" description="Helical" evidence="7">
    <location>
        <begin position="139"/>
        <end position="166"/>
    </location>
</feature>
<evidence type="ECO:0000259" key="9">
    <source>
        <dbReference type="PROSITE" id="PS50928"/>
    </source>
</evidence>
<dbReference type="PROSITE" id="PS50928">
    <property type="entry name" value="ABC_TM1"/>
    <property type="match status" value="2"/>
</dbReference>
<evidence type="ECO:0000256" key="3">
    <source>
        <dbReference type="ARBA" id="ARBA00022475"/>
    </source>
</evidence>
<dbReference type="Proteomes" id="UP000252914">
    <property type="component" value="Unassembled WGS sequence"/>
</dbReference>
<evidence type="ECO:0000256" key="5">
    <source>
        <dbReference type="ARBA" id="ARBA00022989"/>
    </source>
</evidence>
<dbReference type="RefSeq" id="WP_114024390.1">
    <property type="nucleotide sequence ID" value="NZ_QOIN01000049.1"/>
</dbReference>
<comment type="similarity">
    <text evidence="7">Belongs to the binding-protein-dependent transport system permease family.</text>
</comment>
<evidence type="ECO:0000256" key="2">
    <source>
        <dbReference type="ARBA" id="ARBA00022448"/>
    </source>
</evidence>
<feature type="domain" description="ABC transmembrane type-1" evidence="9">
    <location>
        <begin position="95"/>
        <end position="299"/>
    </location>
</feature>
<feature type="transmembrane region" description="Helical" evidence="7">
    <location>
        <begin position="547"/>
        <end position="571"/>
    </location>
</feature>
<proteinExistence type="inferred from homology"/>
<feature type="transmembrane region" description="Helical" evidence="7">
    <location>
        <begin position="178"/>
        <end position="196"/>
    </location>
</feature>
<dbReference type="GO" id="GO:0005886">
    <property type="term" value="C:plasma membrane"/>
    <property type="evidence" value="ECO:0007669"/>
    <property type="project" value="UniProtKB-SubCell"/>
</dbReference>
<dbReference type="PANTHER" id="PTHR43386">
    <property type="entry name" value="OLIGOPEPTIDE TRANSPORT SYSTEM PERMEASE PROTEIN APPC"/>
    <property type="match status" value="1"/>
</dbReference>
<accession>A0A367ELR6</accession>
<dbReference type="InterPro" id="IPR050366">
    <property type="entry name" value="BP-dependent_transpt_permease"/>
</dbReference>
<evidence type="ECO:0000256" key="6">
    <source>
        <dbReference type="ARBA" id="ARBA00023136"/>
    </source>
</evidence>
<dbReference type="AlphaFoldDB" id="A0A367ELR6"/>
<name>A0A367ELR6_9ACTN</name>
<evidence type="ECO:0000313" key="11">
    <source>
        <dbReference type="Proteomes" id="UP000252914"/>
    </source>
</evidence>
<dbReference type="InterPro" id="IPR035906">
    <property type="entry name" value="MetI-like_sf"/>
</dbReference>
<feature type="transmembrane region" description="Helical" evidence="7">
    <location>
        <begin position="329"/>
        <end position="349"/>
    </location>
</feature>
<dbReference type="SUPFAM" id="SSF161098">
    <property type="entry name" value="MetI-like"/>
    <property type="match status" value="2"/>
</dbReference>
<feature type="transmembrane region" description="Helical" evidence="7">
    <location>
        <begin position="91"/>
        <end position="118"/>
    </location>
</feature>
<organism evidence="10 11">
    <name type="scientific">Streptomyces diacarni</name>
    <dbReference type="NCBI Taxonomy" id="2800381"/>
    <lineage>
        <taxon>Bacteria</taxon>
        <taxon>Bacillati</taxon>
        <taxon>Actinomycetota</taxon>
        <taxon>Actinomycetes</taxon>
        <taxon>Kitasatosporales</taxon>
        <taxon>Streptomycetaceae</taxon>
        <taxon>Streptomyces</taxon>
    </lineage>
</organism>
<dbReference type="CDD" id="cd06261">
    <property type="entry name" value="TM_PBP2"/>
    <property type="match status" value="1"/>
</dbReference>
<dbReference type="GO" id="GO:0055085">
    <property type="term" value="P:transmembrane transport"/>
    <property type="evidence" value="ECO:0007669"/>
    <property type="project" value="InterPro"/>
</dbReference>
<keyword evidence="11" id="KW-1185">Reference proteome</keyword>
<feature type="region of interest" description="Disordered" evidence="8">
    <location>
        <begin position="575"/>
        <end position="599"/>
    </location>
</feature>
<sequence length="599" mass="60202">MQVWAGRILAALGVLLVIGLLPWLTRTDPARTILHARYADRAPTPDALAAIRAETGLDAGPLRLLGDWAAGVAQGDFGTSWVSGQPVGPDVLAALGVSLTLMGVSLAVAVLLATALGFRTLAAGARGTGRRRPTARAGALGAVLAALPEFLLAAVLATLFAVRLGWFPPLGWGGDDPVATAVLPALAMGIPAGALLGRLLDDALPAAFAEEWVRTNVAYGVPPVRLARHALRRVLPPLLPQFGFVVVGLTGGAVAVETLFAIPGLGGTALKAALAQDLPVLQACVLLLLALGLAVGAGVRGVRRAALGPALDAGALPALRRPHLPPSRALAWSAGVLAALLVATVGYGMTRDPLHVDTAARLAAPGAAHPLGTDALGRDLLARIGHGAARTALTAVAVAAVTLVAGAVLGVLTRWTEGLREVVNALPPVIAGLVVAGIAGPGAVGAAAAVAVVAWAPLAAHTAALYEQERAAAHVEGAVALGAGRWHLLRRHVLPGVLPPVVRHALLRVPALALALASLGFLGLGAEPPAPEWGRMLSENMPYAERAPWAVLAPAAGLAVVGVLAVAAGTLTSTARGKPTCTAGEKGKCQGADGADEVS</sequence>
<protein>
    <submittedName>
        <fullName evidence="10">ABC transporter permease subunit</fullName>
    </submittedName>
</protein>
<comment type="subcellular location">
    <subcellularLocation>
        <location evidence="1 7">Cell membrane</location>
        <topology evidence="1 7">Multi-pass membrane protein</topology>
    </subcellularLocation>
</comment>
<feature type="domain" description="ABC transmembrane type-1" evidence="9">
    <location>
        <begin position="384"/>
        <end position="570"/>
    </location>
</feature>
<feature type="transmembrane region" description="Helical" evidence="7">
    <location>
        <begin position="505"/>
        <end position="526"/>
    </location>
</feature>
<gene>
    <name evidence="10" type="ORF">DTL70_25275</name>
</gene>